<dbReference type="PANTHER" id="PTHR42830:SF1">
    <property type="entry name" value="OSMOTICALLY INDUCIBLE FAMILY PROTEIN"/>
    <property type="match status" value="1"/>
</dbReference>
<organism evidence="2 3">
    <name type="scientific">Pedobacter westerhofensis</name>
    <dbReference type="NCBI Taxonomy" id="425512"/>
    <lineage>
        <taxon>Bacteria</taxon>
        <taxon>Pseudomonadati</taxon>
        <taxon>Bacteroidota</taxon>
        <taxon>Sphingobacteriia</taxon>
        <taxon>Sphingobacteriales</taxon>
        <taxon>Sphingobacteriaceae</taxon>
        <taxon>Pedobacter</taxon>
    </lineage>
</organism>
<dbReference type="InterPro" id="IPR015946">
    <property type="entry name" value="KH_dom-like_a/b"/>
</dbReference>
<evidence type="ECO:0000313" key="2">
    <source>
        <dbReference type="EMBL" id="SMO49352.1"/>
    </source>
</evidence>
<keyword evidence="3" id="KW-1185">Reference proteome</keyword>
<dbReference type="NCBIfam" id="TIGR03562">
    <property type="entry name" value="osmo_induc_OsmC"/>
    <property type="match status" value="1"/>
</dbReference>
<dbReference type="OrthoDB" id="9807532at2"/>
<accession>A0A521BQB3</accession>
<feature type="region of interest" description="Disordered" evidence="1">
    <location>
        <begin position="1"/>
        <end position="21"/>
    </location>
</feature>
<name>A0A521BQB3_9SPHI</name>
<reference evidence="2 3" key="1">
    <citation type="submission" date="2017-05" db="EMBL/GenBank/DDBJ databases">
        <authorList>
            <person name="Varghese N."/>
            <person name="Submissions S."/>
        </authorList>
    </citation>
    <scope>NUCLEOTIDE SEQUENCE [LARGE SCALE GENOMIC DNA]</scope>
    <source>
        <strain evidence="2 3">DSM 19036</strain>
    </source>
</reference>
<dbReference type="InterPro" id="IPR052707">
    <property type="entry name" value="OsmC_Ohr_Peroxiredoxin"/>
</dbReference>
<dbReference type="PANTHER" id="PTHR42830">
    <property type="entry name" value="OSMOTICALLY INDUCIBLE FAMILY PROTEIN"/>
    <property type="match status" value="1"/>
</dbReference>
<dbReference type="GO" id="GO:0004601">
    <property type="term" value="F:peroxidase activity"/>
    <property type="evidence" value="ECO:0007669"/>
    <property type="project" value="InterPro"/>
</dbReference>
<dbReference type="EMBL" id="FXTN01000002">
    <property type="protein sequence ID" value="SMO49352.1"/>
    <property type="molecule type" value="Genomic_DNA"/>
</dbReference>
<dbReference type="AlphaFoldDB" id="A0A521BQB3"/>
<dbReference type="InterPro" id="IPR019904">
    <property type="entry name" value="Peroxiredoxin_OsmC"/>
</dbReference>
<dbReference type="InterPro" id="IPR036102">
    <property type="entry name" value="OsmC/Ohrsf"/>
</dbReference>
<evidence type="ECO:0000256" key="1">
    <source>
        <dbReference type="SAM" id="MobiDB-lite"/>
    </source>
</evidence>
<sequence length="141" mass="15259">MESKAKSMWKGSWKQGTGTISTDSKVLDEQPYTYATRFEDPKGAGPEELLAAAHAGCINQALSNIFGQKGYLTESIDTTVSIKLGRDDREKLQIKASHITSKIKVDGVSDAEFAELAEIAKAGCTISRALNIEIILNAIKI</sequence>
<gene>
    <name evidence="2" type="ORF">SAMN06265348_102551</name>
</gene>
<dbReference type="Pfam" id="PF02566">
    <property type="entry name" value="OsmC"/>
    <property type="match status" value="1"/>
</dbReference>
<evidence type="ECO:0000313" key="3">
    <source>
        <dbReference type="Proteomes" id="UP000320300"/>
    </source>
</evidence>
<dbReference type="Proteomes" id="UP000320300">
    <property type="component" value="Unassembled WGS sequence"/>
</dbReference>
<dbReference type="RefSeq" id="WP_142527193.1">
    <property type="nucleotide sequence ID" value="NZ_CBCSJO010000003.1"/>
</dbReference>
<dbReference type="GO" id="GO:0006979">
    <property type="term" value="P:response to oxidative stress"/>
    <property type="evidence" value="ECO:0007669"/>
    <property type="project" value="InterPro"/>
</dbReference>
<dbReference type="Gene3D" id="3.30.300.20">
    <property type="match status" value="1"/>
</dbReference>
<dbReference type="SUPFAM" id="SSF82784">
    <property type="entry name" value="OsmC-like"/>
    <property type="match status" value="1"/>
</dbReference>
<proteinExistence type="predicted"/>
<dbReference type="InterPro" id="IPR003718">
    <property type="entry name" value="OsmC/Ohr_fam"/>
</dbReference>
<protein>
    <submittedName>
        <fullName evidence="2">Osmotically inducible protein OsmC</fullName>
    </submittedName>
</protein>